<dbReference type="Gene3D" id="3.40.1280.10">
    <property type="match status" value="1"/>
</dbReference>
<dbReference type="Proteomes" id="UP000033618">
    <property type="component" value="Unassembled WGS sequence"/>
</dbReference>
<dbReference type="InterPro" id="IPR029028">
    <property type="entry name" value="Alpha/beta_knot_MTases"/>
</dbReference>
<organism evidence="4 5">
    <name type="scientific">Robbsia andropogonis</name>
    <dbReference type="NCBI Taxonomy" id="28092"/>
    <lineage>
        <taxon>Bacteria</taxon>
        <taxon>Pseudomonadati</taxon>
        <taxon>Pseudomonadota</taxon>
        <taxon>Betaproteobacteria</taxon>
        <taxon>Burkholderiales</taxon>
        <taxon>Burkholderiaceae</taxon>
        <taxon>Robbsia</taxon>
    </lineage>
</organism>
<sequence length="299" mass="31269">MLAGAAQKQRREGVAILEGVHLADAYLQALRSGTPAVTTTNEASRHATAREAMALEQVVVSQSAAFRDDIQGILARIQTVWSDRVTIFDDALFEQVSPVTDGGVGILLLIAAPHTTLSASYGDASPQARSVEGSTHALLAGGADGATITENCVILDGVQDAGNVGSILRSAAAAGVTLAFCLPGTATVWSTKVLRAAMGAHFVMRIVEQVPPEGLAPLLGIPIVVTDLHGAASLYDTNLRRPLAWVMGNEGAGVSPFWRERADLRVTIPQSGRIESLNVAAAAAVCLFEQTRQQRSAAQ</sequence>
<dbReference type="InterPro" id="IPR001537">
    <property type="entry name" value="SpoU_MeTrfase"/>
</dbReference>
<dbReference type="Pfam" id="PF00588">
    <property type="entry name" value="SpoU_methylase"/>
    <property type="match status" value="1"/>
</dbReference>
<dbReference type="EMBL" id="LAQU01000012">
    <property type="protein sequence ID" value="KKB63241.1"/>
    <property type="molecule type" value="Genomic_DNA"/>
</dbReference>
<dbReference type="CDD" id="cd18095">
    <property type="entry name" value="SpoU-like_rRNA-MTase"/>
    <property type="match status" value="1"/>
</dbReference>
<keyword evidence="2" id="KW-0808">Transferase</keyword>
<keyword evidence="5" id="KW-1185">Reference proteome</keyword>
<name>A0A0F5JZC9_9BURK</name>
<gene>
    <name evidence="4" type="ORF">WM40_13250</name>
</gene>
<dbReference type="SUPFAM" id="SSF75217">
    <property type="entry name" value="alpha/beta knot"/>
    <property type="match status" value="1"/>
</dbReference>
<protein>
    <recommendedName>
        <fullName evidence="3">tRNA/rRNA methyltransferase SpoU type domain-containing protein</fullName>
    </recommendedName>
</protein>
<evidence type="ECO:0000256" key="2">
    <source>
        <dbReference type="ARBA" id="ARBA00022679"/>
    </source>
</evidence>
<keyword evidence="1" id="KW-0489">Methyltransferase</keyword>
<dbReference type="InterPro" id="IPR051259">
    <property type="entry name" value="rRNA_Methyltransferase"/>
</dbReference>
<dbReference type="GO" id="GO:0008173">
    <property type="term" value="F:RNA methyltransferase activity"/>
    <property type="evidence" value="ECO:0007669"/>
    <property type="project" value="InterPro"/>
</dbReference>
<evidence type="ECO:0000256" key="1">
    <source>
        <dbReference type="ARBA" id="ARBA00022603"/>
    </source>
</evidence>
<evidence type="ECO:0000313" key="5">
    <source>
        <dbReference type="Proteomes" id="UP000033618"/>
    </source>
</evidence>
<dbReference type="PANTHER" id="PTHR43191">
    <property type="entry name" value="RRNA METHYLTRANSFERASE 3"/>
    <property type="match status" value="1"/>
</dbReference>
<dbReference type="PATRIC" id="fig|28092.6.peg.3117"/>
<dbReference type="STRING" id="28092.WM40_13250"/>
<accession>A0A0F5JZC9</accession>
<dbReference type="GO" id="GO:0003723">
    <property type="term" value="F:RNA binding"/>
    <property type="evidence" value="ECO:0007669"/>
    <property type="project" value="InterPro"/>
</dbReference>
<dbReference type="GO" id="GO:0032259">
    <property type="term" value="P:methylation"/>
    <property type="evidence" value="ECO:0007669"/>
    <property type="project" value="UniProtKB-KW"/>
</dbReference>
<comment type="caution">
    <text evidence="4">The sequence shown here is derived from an EMBL/GenBank/DDBJ whole genome shotgun (WGS) entry which is preliminary data.</text>
</comment>
<dbReference type="AlphaFoldDB" id="A0A0F5JZC9"/>
<dbReference type="InterPro" id="IPR029026">
    <property type="entry name" value="tRNA_m1G_MTases_N"/>
</dbReference>
<proteinExistence type="predicted"/>
<reference evidence="4 5" key="1">
    <citation type="submission" date="2015-03" db="EMBL/GenBank/DDBJ databases">
        <title>Draft Genome Sequence of Burkholderia andropogonis type strain ICMP2807, isolated from Sorghum bicolor.</title>
        <authorList>
            <person name="Lopes-Santos L."/>
            <person name="Castro D.B."/>
            <person name="Ottoboni L.M."/>
            <person name="Park D."/>
            <person name="Weirc B.S."/>
            <person name="Destefano S.A."/>
        </authorList>
    </citation>
    <scope>NUCLEOTIDE SEQUENCE [LARGE SCALE GENOMIC DNA]</scope>
    <source>
        <strain evidence="4 5">ICMP2807</strain>
    </source>
</reference>
<dbReference type="GO" id="GO:0006396">
    <property type="term" value="P:RNA processing"/>
    <property type="evidence" value="ECO:0007669"/>
    <property type="project" value="InterPro"/>
</dbReference>
<evidence type="ECO:0000259" key="3">
    <source>
        <dbReference type="Pfam" id="PF00588"/>
    </source>
</evidence>
<dbReference type="RefSeq" id="WP_046153085.1">
    <property type="nucleotide sequence ID" value="NZ_CADFGU010000002.1"/>
</dbReference>
<evidence type="ECO:0000313" key="4">
    <source>
        <dbReference type="EMBL" id="KKB63241.1"/>
    </source>
</evidence>
<dbReference type="PANTHER" id="PTHR43191:SF2">
    <property type="entry name" value="RRNA METHYLTRANSFERASE 3, MITOCHONDRIAL"/>
    <property type="match status" value="1"/>
</dbReference>
<feature type="domain" description="tRNA/rRNA methyltransferase SpoU type" evidence="3">
    <location>
        <begin position="152"/>
        <end position="288"/>
    </location>
</feature>